<gene>
    <name evidence="1" type="ORF">M9458_041328</name>
</gene>
<proteinExistence type="predicted"/>
<accession>A0ABD0NJS8</accession>
<name>A0ABD0NJS8_CIRMR</name>
<dbReference type="AlphaFoldDB" id="A0ABD0NJS8"/>
<dbReference type="EMBL" id="JAMKFB020000021">
    <property type="protein sequence ID" value="KAL0161932.1"/>
    <property type="molecule type" value="Genomic_DNA"/>
</dbReference>
<feature type="non-terminal residue" evidence="1">
    <location>
        <position position="53"/>
    </location>
</feature>
<organism evidence="1 2">
    <name type="scientific">Cirrhinus mrigala</name>
    <name type="common">Mrigala</name>
    <dbReference type="NCBI Taxonomy" id="683832"/>
    <lineage>
        <taxon>Eukaryota</taxon>
        <taxon>Metazoa</taxon>
        <taxon>Chordata</taxon>
        <taxon>Craniata</taxon>
        <taxon>Vertebrata</taxon>
        <taxon>Euteleostomi</taxon>
        <taxon>Actinopterygii</taxon>
        <taxon>Neopterygii</taxon>
        <taxon>Teleostei</taxon>
        <taxon>Ostariophysi</taxon>
        <taxon>Cypriniformes</taxon>
        <taxon>Cyprinidae</taxon>
        <taxon>Labeoninae</taxon>
        <taxon>Labeonini</taxon>
        <taxon>Cirrhinus</taxon>
    </lineage>
</organism>
<sequence length="53" mass="5784">ILFERPPLVFDYGCGLLVYLDLPLSYLPGNIVATFGLQVSTTALHLGLPSSYQ</sequence>
<evidence type="ECO:0000313" key="1">
    <source>
        <dbReference type="EMBL" id="KAL0161932.1"/>
    </source>
</evidence>
<keyword evidence="2" id="KW-1185">Reference proteome</keyword>
<dbReference type="Proteomes" id="UP001529510">
    <property type="component" value="Unassembled WGS sequence"/>
</dbReference>
<protein>
    <submittedName>
        <fullName evidence="1">Uncharacterized protein</fullName>
    </submittedName>
</protein>
<comment type="caution">
    <text evidence="1">The sequence shown here is derived from an EMBL/GenBank/DDBJ whole genome shotgun (WGS) entry which is preliminary data.</text>
</comment>
<reference evidence="1 2" key="1">
    <citation type="submission" date="2024-05" db="EMBL/GenBank/DDBJ databases">
        <title>Genome sequencing and assembly of Indian major carp, Cirrhinus mrigala (Hamilton, 1822).</title>
        <authorList>
            <person name="Mohindra V."/>
            <person name="Chowdhury L.M."/>
            <person name="Lal K."/>
            <person name="Jena J.K."/>
        </authorList>
    </citation>
    <scope>NUCLEOTIDE SEQUENCE [LARGE SCALE GENOMIC DNA]</scope>
    <source>
        <strain evidence="1">CM1030</strain>
        <tissue evidence="1">Blood</tissue>
    </source>
</reference>
<feature type="non-terminal residue" evidence="1">
    <location>
        <position position="1"/>
    </location>
</feature>
<evidence type="ECO:0000313" key="2">
    <source>
        <dbReference type="Proteomes" id="UP001529510"/>
    </source>
</evidence>